<keyword evidence="2 11" id="KW-0812">Transmembrane</keyword>
<feature type="non-terminal residue" evidence="13">
    <location>
        <position position="476"/>
    </location>
</feature>
<keyword evidence="7 11" id="KW-0472">Membrane</keyword>
<keyword evidence="3" id="KW-0677">Repeat</keyword>
<feature type="domain" description="Cadherin" evidence="12">
    <location>
        <begin position="5"/>
        <end position="69"/>
    </location>
</feature>
<dbReference type="GO" id="GO:0007156">
    <property type="term" value="P:homophilic cell adhesion via plasma membrane adhesion molecules"/>
    <property type="evidence" value="ECO:0007669"/>
    <property type="project" value="InterPro"/>
</dbReference>
<dbReference type="PANTHER" id="PTHR24028:SF133">
    <property type="entry name" value="PROTOCADHERIN ALPHA-4"/>
    <property type="match status" value="1"/>
</dbReference>
<sequence length="476" mass="50238">PSEHFSLDIQKSNERNIEPELVLMKSLDRETMPVHRLVLTASDGGRPSLTGTMELVISVLDANDNAPKFSQSVYKLQLLESAGEGSLVGQVNATDPDVGSNSEVTYTVTNFIPPSGRDVISVDPNTGEIHLTSALDFEEVSIFDFRIEARDKGTPPLSGHCKLVLEVLDVNDNAPEVWVTSLSVPVPEDASVGTVVALLSVSDRDSGANGRVRCWVWPSGPFGLEATFLGSYSLVLREALDRERVSEYEVEVRAEDGGPAGQVVAKIRAVDADSGYNAWLRYELWEPRGKSPFRVGLYSGEVSTARALEEADGPRQRLVIVVRDHGEPARSATATLSVSLVEGAEAALAAGSGSSSLVARSAVGGESGSGATAATNVWLGGAICAVSSLFLLAVVLYGASRWAPRAAVLAGPGPTTLVCASEVGSWSYSQRHSRSLCVTDGAGKSDLMVFSPNFPLPPPGPAAKDTQPEPPGVLDT</sequence>
<evidence type="ECO:0000256" key="10">
    <source>
        <dbReference type="SAM" id="MobiDB-lite"/>
    </source>
</evidence>
<dbReference type="FunFam" id="2.60.40.60:FF:000002">
    <property type="entry name" value="Protocadherin alpha 2"/>
    <property type="match status" value="1"/>
</dbReference>
<dbReference type="InterPro" id="IPR002126">
    <property type="entry name" value="Cadherin-like_dom"/>
</dbReference>
<evidence type="ECO:0000313" key="14">
    <source>
        <dbReference type="Proteomes" id="UP000558958"/>
    </source>
</evidence>
<evidence type="ECO:0000256" key="3">
    <source>
        <dbReference type="ARBA" id="ARBA00022737"/>
    </source>
</evidence>
<dbReference type="PRINTS" id="PR00205">
    <property type="entry name" value="CADHERIN"/>
</dbReference>
<comment type="subcellular location">
    <subcellularLocation>
        <location evidence="1">Membrane</location>
        <topology evidence="1">Single-pass membrane protein</topology>
    </subcellularLocation>
</comment>
<name>A0A7K8YF94_9PASS</name>
<keyword evidence="5" id="KW-0130">Cell adhesion</keyword>
<keyword evidence="14" id="KW-1185">Reference proteome</keyword>
<dbReference type="EMBL" id="VWZD01002897">
    <property type="protein sequence ID" value="NXG01695.1"/>
    <property type="molecule type" value="Genomic_DNA"/>
</dbReference>
<dbReference type="InterPro" id="IPR050174">
    <property type="entry name" value="Protocadherin/Cadherin-CA"/>
</dbReference>
<dbReference type="GO" id="GO:0005509">
    <property type="term" value="F:calcium ion binding"/>
    <property type="evidence" value="ECO:0007669"/>
    <property type="project" value="UniProtKB-UniRule"/>
</dbReference>
<dbReference type="InterPro" id="IPR020894">
    <property type="entry name" value="Cadherin_CS"/>
</dbReference>
<evidence type="ECO:0000256" key="11">
    <source>
        <dbReference type="SAM" id="Phobius"/>
    </source>
</evidence>
<dbReference type="FunFam" id="2.60.40.60:FF:000233">
    <property type="entry name" value="Protocadherin gamma-A3 isoform 1"/>
    <property type="match status" value="1"/>
</dbReference>
<evidence type="ECO:0000259" key="12">
    <source>
        <dbReference type="PROSITE" id="PS50268"/>
    </source>
</evidence>
<dbReference type="Gene3D" id="2.60.40.60">
    <property type="entry name" value="Cadherins"/>
    <property type="match status" value="4"/>
</dbReference>
<dbReference type="PANTHER" id="PTHR24028">
    <property type="entry name" value="CADHERIN-87A"/>
    <property type="match status" value="1"/>
</dbReference>
<feature type="domain" description="Cadherin" evidence="12">
    <location>
        <begin position="70"/>
        <end position="177"/>
    </location>
</feature>
<evidence type="ECO:0000256" key="2">
    <source>
        <dbReference type="ARBA" id="ARBA00022692"/>
    </source>
</evidence>
<gene>
    <name evidence="13" type="primary">Pcdha13</name>
    <name evidence="13" type="ORF">SAKLUC_R14880</name>
</gene>
<reference evidence="13 14" key="1">
    <citation type="submission" date="2019-09" db="EMBL/GenBank/DDBJ databases">
        <title>Bird 10,000 Genomes (B10K) Project - Family phase.</title>
        <authorList>
            <person name="Zhang G."/>
        </authorList>
    </citation>
    <scope>NUCLEOTIDE SEQUENCE [LARGE SCALE GENOMIC DNA]</scope>
    <source>
        <strain evidence="13">B10K-DU-001-06</strain>
        <tissue evidence="13">Muscle</tissue>
    </source>
</reference>
<evidence type="ECO:0000313" key="13">
    <source>
        <dbReference type="EMBL" id="NXG01695.1"/>
    </source>
</evidence>
<comment type="caution">
    <text evidence="13">The sequence shown here is derived from an EMBL/GenBank/DDBJ whole genome shotgun (WGS) entry which is preliminary data.</text>
</comment>
<evidence type="ECO:0000256" key="9">
    <source>
        <dbReference type="PROSITE-ProRule" id="PRU00043"/>
    </source>
</evidence>
<evidence type="ECO:0000256" key="5">
    <source>
        <dbReference type="ARBA" id="ARBA00022889"/>
    </source>
</evidence>
<organism evidence="13 14">
    <name type="scientific">Sakesphorus luctuosus</name>
    <dbReference type="NCBI Taxonomy" id="419690"/>
    <lineage>
        <taxon>Eukaryota</taxon>
        <taxon>Metazoa</taxon>
        <taxon>Chordata</taxon>
        <taxon>Craniata</taxon>
        <taxon>Vertebrata</taxon>
        <taxon>Euteleostomi</taxon>
        <taxon>Archelosauria</taxon>
        <taxon>Archosauria</taxon>
        <taxon>Dinosauria</taxon>
        <taxon>Saurischia</taxon>
        <taxon>Theropoda</taxon>
        <taxon>Coelurosauria</taxon>
        <taxon>Aves</taxon>
        <taxon>Neognathae</taxon>
        <taxon>Neoaves</taxon>
        <taxon>Telluraves</taxon>
        <taxon>Australaves</taxon>
        <taxon>Passeriformes</taxon>
        <taxon>Thamnophilidae</taxon>
        <taxon>Sakesphorus</taxon>
    </lineage>
</organism>
<evidence type="ECO:0000256" key="4">
    <source>
        <dbReference type="ARBA" id="ARBA00022837"/>
    </source>
</evidence>
<accession>A0A7K8YF94</accession>
<dbReference type="PROSITE" id="PS00232">
    <property type="entry name" value="CADHERIN_1"/>
    <property type="match status" value="2"/>
</dbReference>
<dbReference type="Pfam" id="PF00028">
    <property type="entry name" value="Cadherin"/>
    <property type="match status" value="2"/>
</dbReference>
<proteinExistence type="predicted"/>
<evidence type="ECO:0000256" key="1">
    <source>
        <dbReference type="ARBA" id="ARBA00004167"/>
    </source>
</evidence>
<dbReference type="Proteomes" id="UP000558958">
    <property type="component" value="Unassembled WGS sequence"/>
</dbReference>
<evidence type="ECO:0000256" key="6">
    <source>
        <dbReference type="ARBA" id="ARBA00022989"/>
    </source>
</evidence>
<protein>
    <submittedName>
        <fullName evidence="13">PCDAD protein</fullName>
    </submittedName>
</protein>
<keyword evidence="4 9" id="KW-0106">Calcium</keyword>
<evidence type="ECO:0000256" key="7">
    <source>
        <dbReference type="ARBA" id="ARBA00023136"/>
    </source>
</evidence>
<keyword evidence="6 11" id="KW-1133">Transmembrane helix</keyword>
<feature type="non-terminal residue" evidence="13">
    <location>
        <position position="1"/>
    </location>
</feature>
<dbReference type="SMART" id="SM00112">
    <property type="entry name" value="CA"/>
    <property type="match status" value="4"/>
</dbReference>
<dbReference type="InterPro" id="IPR015919">
    <property type="entry name" value="Cadherin-like_sf"/>
</dbReference>
<dbReference type="FunFam" id="2.60.40.60:FF:000354">
    <property type="entry name" value="FAT atypical cadherin 3"/>
    <property type="match status" value="1"/>
</dbReference>
<feature type="domain" description="Cadherin" evidence="12">
    <location>
        <begin position="178"/>
        <end position="289"/>
    </location>
</feature>
<feature type="region of interest" description="Disordered" evidence="10">
    <location>
        <begin position="453"/>
        <end position="476"/>
    </location>
</feature>
<feature type="transmembrane region" description="Helical" evidence="11">
    <location>
        <begin position="377"/>
        <end position="399"/>
    </location>
</feature>
<dbReference type="PROSITE" id="PS50268">
    <property type="entry name" value="CADHERIN_2"/>
    <property type="match status" value="3"/>
</dbReference>
<dbReference type="SUPFAM" id="SSF49313">
    <property type="entry name" value="Cadherin-like"/>
    <property type="match status" value="4"/>
</dbReference>
<dbReference type="GO" id="GO:0005886">
    <property type="term" value="C:plasma membrane"/>
    <property type="evidence" value="ECO:0007669"/>
    <property type="project" value="InterPro"/>
</dbReference>
<evidence type="ECO:0000256" key="8">
    <source>
        <dbReference type="ARBA" id="ARBA00023180"/>
    </source>
</evidence>
<keyword evidence="8" id="KW-0325">Glycoprotein</keyword>
<dbReference type="AlphaFoldDB" id="A0A7K8YF94"/>
<dbReference type="CDD" id="cd11304">
    <property type="entry name" value="Cadherin_repeat"/>
    <property type="match status" value="4"/>
</dbReference>